<evidence type="ECO:0000259" key="4">
    <source>
        <dbReference type="Pfam" id="PF25954"/>
    </source>
</evidence>
<dbReference type="Gene3D" id="2.40.420.20">
    <property type="match status" value="1"/>
</dbReference>
<dbReference type="Pfam" id="PF25917">
    <property type="entry name" value="BSH_RND"/>
    <property type="match status" value="1"/>
</dbReference>
<dbReference type="SUPFAM" id="SSF111369">
    <property type="entry name" value="HlyD-like secretion proteins"/>
    <property type="match status" value="2"/>
</dbReference>
<dbReference type="PANTHER" id="PTHR30469">
    <property type="entry name" value="MULTIDRUG RESISTANCE PROTEIN MDTA"/>
    <property type="match status" value="1"/>
</dbReference>
<evidence type="ECO:0000256" key="2">
    <source>
        <dbReference type="SAM" id="Phobius"/>
    </source>
</evidence>
<feature type="domain" description="CusB-like beta-barrel" evidence="4">
    <location>
        <begin position="263"/>
        <end position="336"/>
    </location>
</feature>
<comment type="caution">
    <text evidence="6">The sequence shown here is derived from an EMBL/GenBank/DDBJ whole genome shotgun (WGS) entry which is preliminary data.</text>
</comment>
<dbReference type="Pfam" id="PF25989">
    <property type="entry name" value="YknX_C"/>
    <property type="match status" value="1"/>
</dbReference>
<gene>
    <name evidence="6" type="ORF">OP8BY_1598</name>
</gene>
<dbReference type="Pfam" id="PF25954">
    <property type="entry name" value="Beta-barrel_RND_2"/>
    <property type="match status" value="1"/>
</dbReference>
<dbReference type="GO" id="GO:0015562">
    <property type="term" value="F:efflux transmembrane transporter activity"/>
    <property type="evidence" value="ECO:0007669"/>
    <property type="project" value="TreeGrafter"/>
</dbReference>
<dbReference type="InterPro" id="IPR058637">
    <property type="entry name" value="YknX-like_C"/>
</dbReference>
<dbReference type="GO" id="GO:1990281">
    <property type="term" value="C:efflux pump complex"/>
    <property type="evidence" value="ECO:0007669"/>
    <property type="project" value="TreeGrafter"/>
</dbReference>
<sequence>MSKRSRLLVITLIIIIVLSLGAWRLLRKTPGGNSGGAESASATAATETQTAAPLPVKVATARVADLEKRIKSPGEVFTERKVVLKAEVKGVLKKLNIQEGQAVRAGEVLAELDDTPYRLQLEQEEATRLKALSELLLDRFFQQPDLSGSPEDLEKLKKAEETFLQAEAAYSEGRLGQAELDRARREYELALIGSGLKRDEIIAASKGLTQAEVSVKRAKMELEKTRITAPFSGVVTQIKVAPGENIEIGREICTLVNLGQLKIEAKVLETLIGKVRLGREADVRFSAYPGKVFRGRVAAISPLVSPTEKTCSVFIHLDNPSGEIKPGMHAEVEIVSEVFPGRLLVPQAAVLVRGGRPLVFVIENGLAKWRYIQTGEENEQFVEVLDGVKEGEQVIVEGHLTLAHDSPVRVVE</sequence>
<dbReference type="InterPro" id="IPR058625">
    <property type="entry name" value="MdtA-like_BSH"/>
</dbReference>
<dbReference type="FunFam" id="2.40.30.170:FF:000010">
    <property type="entry name" value="Efflux RND transporter periplasmic adaptor subunit"/>
    <property type="match status" value="1"/>
</dbReference>
<dbReference type="InterPro" id="IPR058792">
    <property type="entry name" value="Beta-barrel_RND_2"/>
</dbReference>
<keyword evidence="2" id="KW-1133">Transmembrane helix</keyword>
<feature type="domain" description="YknX-like C-terminal permuted SH3-like" evidence="5">
    <location>
        <begin position="344"/>
        <end position="404"/>
    </location>
</feature>
<evidence type="ECO:0000259" key="5">
    <source>
        <dbReference type="Pfam" id="PF25989"/>
    </source>
</evidence>
<dbReference type="AlphaFoldDB" id="A0A3E2BNT4"/>
<evidence type="ECO:0000259" key="3">
    <source>
        <dbReference type="Pfam" id="PF25917"/>
    </source>
</evidence>
<proteinExistence type="inferred from homology"/>
<feature type="transmembrane region" description="Helical" evidence="2">
    <location>
        <begin position="7"/>
        <end position="26"/>
    </location>
</feature>
<dbReference type="InterPro" id="IPR006143">
    <property type="entry name" value="RND_pump_MFP"/>
</dbReference>
<evidence type="ECO:0000313" key="6">
    <source>
        <dbReference type="EMBL" id="RFT16420.1"/>
    </source>
</evidence>
<dbReference type="EMBL" id="QUAH01000003">
    <property type="protein sequence ID" value="RFT16420.1"/>
    <property type="molecule type" value="Genomic_DNA"/>
</dbReference>
<reference evidence="6 7" key="1">
    <citation type="submission" date="2018-08" db="EMBL/GenBank/DDBJ databases">
        <title>Genome analysis of the thermophilic bacterium of the candidate phylum Aminicenantes from deep subsurface aquifer revealed its physiology and ecological role.</title>
        <authorList>
            <person name="Kadnikov V.V."/>
            <person name="Mardanov A.V."/>
            <person name="Beletsky A.V."/>
            <person name="Karnachuk O.V."/>
            <person name="Ravin N.V."/>
        </authorList>
    </citation>
    <scope>NUCLEOTIDE SEQUENCE [LARGE SCALE GENOMIC DNA]</scope>
    <source>
        <strain evidence="6">BY38</strain>
    </source>
</reference>
<dbReference type="Proteomes" id="UP000257323">
    <property type="component" value="Unassembled WGS sequence"/>
</dbReference>
<accession>A0A3E2BNT4</accession>
<protein>
    <submittedName>
        <fullName evidence="6">Cobalt/zinc/cadmium efflux RND transporter, membrane fusion protein, CzcB family</fullName>
    </submittedName>
</protein>
<comment type="similarity">
    <text evidence="1">Belongs to the membrane fusion protein (MFP) (TC 8.A.1) family.</text>
</comment>
<feature type="domain" description="Multidrug resistance protein MdtA-like barrel-sandwich hybrid" evidence="3">
    <location>
        <begin position="80"/>
        <end position="251"/>
    </location>
</feature>
<evidence type="ECO:0000313" key="7">
    <source>
        <dbReference type="Proteomes" id="UP000257323"/>
    </source>
</evidence>
<dbReference type="Gene3D" id="2.40.30.170">
    <property type="match status" value="1"/>
</dbReference>
<dbReference type="Gene3D" id="2.40.50.100">
    <property type="match status" value="2"/>
</dbReference>
<keyword evidence="2" id="KW-0472">Membrane</keyword>
<dbReference type="PANTHER" id="PTHR30469:SF15">
    <property type="entry name" value="HLYD FAMILY OF SECRETION PROTEINS"/>
    <property type="match status" value="1"/>
</dbReference>
<dbReference type="PRINTS" id="PR01490">
    <property type="entry name" value="RTXTOXIND"/>
</dbReference>
<keyword evidence="2" id="KW-0812">Transmembrane</keyword>
<name>A0A3E2BNT4_9BACT</name>
<organism evidence="6 7">
    <name type="scientific">Candidatus Saccharicenans subterraneus</name>
    <dbReference type="NCBI Taxonomy" id="2508984"/>
    <lineage>
        <taxon>Bacteria</taxon>
        <taxon>Candidatus Aminicenantota</taxon>
        <taxon>Candidatus Aminicenantia</taxon>
        <taxon>Candidatus Aminicenantales</taxon>
        <taxon>Candidatus Saccharicenantaceae</taxon>
        <taxon>Candidatus Saccharicenans</taxon>
    </lineage>
</organism>
<evidence type="ECO:0000256" key="1">
    <source>
        <dbReference type="ARBA" id="ARBA00009477"/>
    </source>
</evidence>
<dbReference type="NCBIfam" id="TIGR01730">
    <property type="entry name" value="RND_mfp"/>
    <property type="match status" value="1"/>
</dbReference>